<dbReference type="InterPro" id="IPR018060">
    <property type="entry name" value="HTH_AraC"/>
</dbReference>
<dbReference type="Pfam" id="PF12833">
    <property type="entry name" value="HTH_18"/>
    <property type="match status" value="1"/>
</dbReference>
<evidence type="ECO:0000259" key="4">
    <source>
        <dbReference type="PROSITE" id="PS01124"/>
    </source>
</evidence>
<dbReference type="PATRIC" id="fig|582680.7.peg.1953"/>
<dbReference type="GO" id="GO:0043565">
    <property type="term" value="F:sequence-specific DNA binding"/>
    <property type="evidence" value="ECO:0007669"/>
    <property type="project" value="InterPro"/>
</dbReference>
<keyword evidence="6" id="KW-1185">Reference proteome</keyword>
<dbReference type="InterPro" id="IPR050204">
    <property type="entry name" value="AraC_XylS_family_regulators"/>
</dbReference>
<keyword evidence="1" id="KW-0805">Transcription regulation</keyword>
<sequence>MGKSHSRVDMGMSGMGKSIDSRAALGRLGTEQEHPLALLRCAGALISRHRVDPARPWRWEAQERRGDELLVLCFADVPLRVRVGEDRGMVVPAGSVCLLHPDQAVEMIAARPGSVTCAWVRHDAVAEAAGAAAGSGQVLPDGAIARSLHAFLLGMLADASGVDEGPLAERLIVGAIRGVLADVDPGERRARAIDRAREIVRSRRTDPAFGVDSLAQALHLSRRQLQRLFAREGTTPLAELRGQRVDHARRLIDAGAEGLDEVAERAGFRDVAGMRRAFLSQGLPTPRRLQARTAI</sequence>
<organism evidence="5 6">
    <name type="scientific">Microbacterium azadirachtae</name>
    <dbReference type="NCBI Taxonomy" id="582680"/>
    <lineage>
        <taxon>Bacteria</taxon>
        <taxon>Bacillati</taxon>
        <taxon>Actinomycetota</taxon>
        <taxon>Actinomycetes</taxon>
        <taxon>Micrococcales</taxon>
        <taxon>Microbacteriaceae</taxon>
        <taxon>Microbacterium</taxon>
    </lineage>
</organism>
<accession>A0A0F0KSV2</accession>
<evidence type="ECO:0000313" key="5">
    <source>
        <dbReference type="EMBL" id="KJL23953.1"/>
    </source>
</evidence>
<name>A0A0F0KSV2_9MICO</name>
<evidence type="ECO:0000256" key="2">
    <source>
        <dbReference type="ARBA" id="ARBA00023125"/>
    </source>
</evidence>
<gene>
    <name evidence="5" type="primary">nphR_4</name>
    <name evidence="5" type="ORF">RL72_01906</name>
</gene>
<dbReference type="PROSITE" id="PS01124">
    <property type="entry name" value="HTH_ARAC_FAMILY_2"/>
    <property type="match status" value="1"/>
</dbReference>
<dbReference type="Gene3D" id="1.10.10.60">
    <property type="entry name" value="Homeodomain-like"/>
    <property type="match status" value="1"/>
</dbReference>
<dbReference type="GO" id="GO:0003700">
    <property type="term" value="F:DNA-binding transcription factor activity"/>
    <property type="evidence" value="ECO:0007669"/>
    <property type="project" value="InterPro"/>
</dbReference>
<evidence type="ECO:0000313" key="6">
    <source>
        <dbReference type="Proteomes" id="UP000033448"/>
    </source>
</evidence>
<feature type="domain" description="HTH araC/xylS-type" evidence="4">
    <location>
        <begin position="194"/>
        <end position="292"/>
    </location>
</feature>
<dbReference type="SMART" id="SM00342">
    <property type="entry name" value="HTH_ARAC"/>
    <property type="match status" value="1"/>
</dbReference>
<dbReference type="PANTHER" id="PTHR46796">
    <property type="entry name" value="HTH-TYPE TRANSCRIPTIONAL ACTIVATOR RHAS-RELATED"/>
    <property type="match status" value="1"/>
</dbReference>
<comment type="caution">
    <text evidence="5">The sequence shown here is derived from an EMBL/GenBank/DDBJ whole genome shotgun (WGS) entry which is preliminary data.</text>
</comment>
<evidence type="ECO:0000256" key="3">
    <source>
        <dbReference type="ARBA" id="ARBA00023163"/>
    </source>
</evidence>
<protein>
    <submittedName>
        <fullName evidence="5">Transcriptional activator NphR</fullName>
    </submittedName>
</protein>
<dbReference type="AlphaFoldDB" id="A0A0F0KSV2"/>
<keyword evidence="2" id="KW-0238">DNA-binding</keyword>
<reference evidence="5 6" key="1">
    <citation type="submission" date="2015-02" db="EMBL/GenBank/DDBJ databases">
        <title>Draft genome sequences of ten Microbacterium spp. with emphasis on heavy metal contaminated environments.</title>
        <authorList>
            <person name="Corretto E."/>
        </authorList>
    </citation>
    <scope>NUCLEOTIDE SEQUENCE [LARGE SCALE GENOMIC DNA]</scope>
    <source>
        <strain evidence="5 6">DSM 23848</strain>
    </source>
</reference>
<dbReference type="EMBL" id="JYIT01000075">
    <property type="protein sequence ID" value="KJL23953.1"/>
    <property type="molecule type" value="Genomic_DNA"/>
</dbReference>
<dbReference type="Proteomes" id="UP000033448">
    <property type="component" value="Unassembled WGS sequence"/>
</dbReference>
<evidence type="ECO:0000256" key="1">
    <source>
        <dbReference type="ARBA" id="ARBA00023015"/>
    </source>
</evidence>
<proteinExistence type="predicted"/>
<keyword evidence="3" id="KW-0804">Transcription</keyword>